<dbReference type="RefSeq" id="WP_245759355.1">
    <property type="nucleotide sequence ID" value="NZ_FOXA01000035.1"/>
</dbReference>
<reference evidence="2 3" key="1">
    <citation type="submission" date="2016-10" db="EMBL/GenBank/DDBJ databases">
        <authorList>
            <person name="de Groot N.N."/>
        </authorList>
    </citation>
    <scope>NUCLEOTIDE SEQUENCE [LARGE SCALE GENOMIC DNA]</scope>
    <source>
        <strain evidence="2 3">DSM 19547</strain>
    </source>
</reference>
<dbReference type="Proteomes" id="UP000199356">
    <property type="component" value="Unassembled WGS sequence"/>
</dbReference>
<keyword evidence="1" id="KW-0812">Transmembrane</keyword>
<protein>
    <recommendedName>
        <fullName evidence="4">Transmembrane protein</fullName>
    </recommendedName>
</protein>
<name>A0A1I5VSG2_9RHOB</name>
<feature type="transmembrane region" description="Helical" evidence="1">
    <location>
        <begin position="65"/>
        <end position="84"/>
    </location>
</feature>
<sequence>MTLPKFARAFIGGAVAFTLANIVSNFLFFQVGHGVLFANEQQSEKVIAVLFEMEPLPLMFTNGPLYLGIAALIGAVHGLVFFWVEPVLTRGVVRRGLSFAVILWALLALFFEFHTPFNMFGEPPVLVAVELAVWAIVLAVEGLVLSLIYGKSRQVMT</sequence>
<feature type="transmembrane region" description="Helical" evidence="1">
    <location>
        <begin position="7"/>
        <end position="29"/>
    </location>
</feature>
<evidence type="ECO:0008006" key="4">
    <source>
        <dbReference type="Google" id="ProtNLM"/>
    </source>
</evidence>
<gene>
    <name evidence="2" type="ORF">SAMN04488047_13511</name>
</gene>
<accession>A0A1I5VSG2</accession>
<keyword evidence="1" id="KW-1133">Transmembrane helix</keyword>
<evidence type="ECO:0000256" key="1">
    <source>
        <dbReference type="SAM" id="Phobius"/>
    </source>
</evidence>
<feature type="transmembrane region" description="Helical" evidence="1">
    <location>
        <begin position="96"/>
        <end position="113"/>
    </location>
</feature>
<keyword evidence="3" id="KW-1185">Reference proteome</keyword>
<organism evidence="2 3">
    <name type="scientific">Tranquillimonas alkanivorans</name>
    <dbReference type="NCBI Taxonomy" id="441119"/>
    <lineage>
        <taxon>Bacteria</taxon>
        <taxon>Pseudomonadati</taxon>
        <taxon>Pseudomonadota</taxon>
        <taxon>Alphaproteobacteria</taxon>
        <taxon>Rhodobacterales</taxon>
        <taxon>Roseobacteraceae</taxon>
        <taxon>Tranquillimonas</taxon>
    </lineage>
</organism>
<proteinExistence type="predicted"/>
<feature type="transmembrane region" description="Helical" evidence="1">
    <location>
        <begin position="125"/>
        <end position="149"/>
    </location>
</feature>
<evidence type="ECO:0000313" key="2">
    <source>
        <dbReference type="EMBL" id="SFQ10405.1"/>
    </source>
</evidence>
<evidence type="ECO:0000313" key="3">
    <source>
        <dbReference type="Proteomes" id="UP000199356"/>
    </source>
</evidence>
<keyword evidence="1" id="KW-0472">Membrane</keyword>
<dbReference type="AlphaFoldDB" id="A0A1I5VSG2"/>
<dbReference type="EMBL" id="FOXA01000035">
    <property type="protein sequence ID" value="SFQ10405.1"/>
    <property type="molecule type" value="Genomic_DNA"/>
</dbReference>